<feature type="transmembrane region" description="Helical" evidence="6">
    <location>
        <begin position="260"/>
        <end position="279"/>
    </location>
</feature>
<feature type="domain" description="EamA" evidence="7">
    <location>
        <begin position="142"/>
        <end position="277"/>
    </location>
</feature>
<feature type="domain" description="EamA" evidence="7">
    <location>
        <begin position="2"/>
        <end position="130"/>
    </location>
</feature>
<proteinExistence type="predicted"/>
<protein>
    <submittedName>
        <fullName evidence="8">PM1475 protein</fullName>
    </submittedName>
</protein>
<keyword evidence="4 6" id="KW-1133">Transmembrane helix</keyword>
<dbReference type="RefSeq" id="WP_015702546.1">
    <property type="nucleotide sequence ID" value="NZ_AP025519.1"/>
</dbReference>
<evidence type="ECO:0000259" key="7">
    <source>
        <dbReference type="Pfam" id="PF00892"/>
    </source>
</evidence>
<keyword evidence="5 6" id="KW-0472">Membrane</keyword>
<dbReference type="PANTHER" id="PTHR42920:SF24">
    <property type="entry name" value="AROMATIC AMINO ACID EXPORTER YDDG"/>
    <property type="match status" value="1"/>
</dbReference>
<evidence type="ECO:0000256" key="6">
    <source>
        <dbReference type="SAM" id="Phobius"/>
    </source>
</evidence>
<keyword evidence="3 6" id="KW-0812">Transmembrane</keyword>
<feature type="transmembrane region" description="Helical" evidence="6">
    <location>
        <begin position="31"/>
        <end position="49"/>
    </location>
</feature>
<comment type="subcellular location">
    <subcellularLocation>
        <location evidence="1">Cell membrane</location>
        <topology evidence="1">Multi-pass membrane protein</topology>
    </subcellularLocation>
</comment>
<gene>
    <name evidence="8" type="primary">PM1475</name>
</gene>
<keyword evidence="2" id="KW-1003">Cell membrane</keyword>
<feature type="transmembrane region" description="Helical" evidence="6">
    <location>
        <begin position="170"/>
        <end position="192"/>
    </location>
</feature>
<organism evidence="8">
    <name type="scientific">Pasteurella multocida</name>
    <dbReference type="NCBI Taxonomy" id="747"/>
    <lineage>
        <taxon>Bacteria</taxon>
        <taxon>Pseudomonadati</taxon>
        <taxon>Pseudomonadota</taxon>
        <taxon>Gammaproteobacteria</taxon>
        <taxon>Pasteurellales</taxon>
        <taxon>Pasteurellaceae</taxon>
        <taxon>Pasteurella</taxon>
    </lineage>
</organism>
<dbReference type="SUPFAM" id="SSF103481">
    <property type="entry name" value="Multidrug resistance efflux transporter EmrE"/>
    <property type="match status" value="2"/>
</dbReference>
<feature type="transmembrane region" description="Helical" evidence="6">
    <location>
        <begin position="204"/>
        <end position="223"/>
    </location>
</feature>
<sequence>MIYQIIALFIWASSFVAGKYAFTMLDPVLTVQTRLMIIALLVFPLFLRHWKKVDKRLRPQLWWLGFFNYPAVFLLQFVGLHYTSAASAATIIGLEPLLIVFVGHFFFKDKASWYHWLFGTLAFIGVAILIAGGGHEGEITVLGCLLVLFAGILFSVCLRWTKTMINQITASAYTAISVVLGAITCLPFTALLTQNWTVNWNWQGVAGLLYLAIFCSWIAYWLWNKGLNATHTNFTGLLTALEPIFGVGLAILLLGEMISLVSWLGIFIIVSSTVMASMMPKFTAKE</sequence>
<evidence type="ECO:0000256" key="4">
    <source>
        <dbReference type="ARBA" id="ARBA00022989"/>
    </source>
</evidence>
<feature type="transmembrane region" description="Helical" evidence="6">
    <location>
        <begin position="61"/>
        <end position="79"/>
    </location>
</feature>
<feature type="transmembrane region" description="Helical" evidence="6">
    <location>
        <begin position="139"/>
        <end position="158"/>
    </location>
</feature>
<feature type="transmembrane region" description="Helical" evidence="6">
    <location>
        <begin position="235"/>
        <end position="254"/>
    </location>
</feature>
<name>A0A126QGZ2_PASMD</name>
<dbReference type="PATRIC" id="fig|747.135.peg.312"/>
<evidence type="ECO:0000313" key="8">
    <source>
        <dbReference type="EMBL" id="AMK07984.1"/>
    </source>
</evidence>
<dbReference type="Gene3D" id="1.10.3730.20">
    <property type="match status" value="1"/>
</dbReference>
<feature type="transmembrane region" description="Helical" evidence="6">
    <location>
        <begin position="85"/>
        <end position="107"/>
    </location>
</feature>
<dbReference type="PANTHER" id="PTHR42920">
    <property type="entry name" value="OS03G0707200 PROTEIN-RELATED"/>
    <property type="match status" value="1"/>
</dbReference>
<dbReference type="InterPro" id="IPR000620">
    <property type="entry name" value="EamA_dom"/>
</dbReference>
<dbReference type="GO" id="GO:0005886">
    <property type="term" value="C:plasma membrane"/>
    <property type="evidence" value="ECO:0007669"/>
    <property type="project" value="UniProtKB-SubCell"/>
</dbReference>
<evidence type="ECO:0000256" key="2">
    <source>
        <dbReference type="ARBA" id="ARBA00022475"/>
    </source>
</evidence>
<evidence type="ECO:0000256" key="5">
    <source>
        <dbReference type="ARBA" id="ARBA00023136"/>
    </source>
</evidence>
<dbReference type="Pfam" id="PF00892">
    <property type="entry name" value="EamA"/>
    <property type="match status" value="2"/>
</dbReference>
<dbReference type="InterPro" id="IPR051258">
    <property type="entry name" value="Diverse_Substrate_Transporter"/>
</dbReference>
<dbReference type="AlphaFoldDB" id="A0A126QGZ2"/>
<dbReference type="InterPro" id="IPR037185">
    <property type="entry name" value="EmrE-like"/>
</dbReference>
<evidence type="ECO:0000256" key="3">
    <source>
        <dbReference type="ARBA" id="ARBA00022692"/>
    </source>
</evidence>
<dbReference type="EMBL" id="KP660145">
    <property type="protein sequence ID" value="AMK07984.1"/>
    <property type="molecule type" value="Genomic_DNA"/>
</dbReference>
<reference evidence="8" key="1">
    <citation type="submission" date="2015-01" db="EMBL/GenBank/DDBJ databases">
        <title>Draft genome sequence of Pasteurella multocida isolated from alpaca pneumonia.</title>
        <authorList>
            <person name="Maturrano L."/>
            <person name="Hurtado R."/>
            <person name="Allasi N."/>
            <person name="Juscamayta E."/>
            <person name="Fernandez D."/>
            <person name="Maximiliano J."/>
            <person name="Rimac R."/>
            <person name="Rosadio R."/>
        </authorList>
    </citation>
    <scope>NUCLEOTIDE SEQUENCE</scope>
    <source>
        <strain evidence="8">UNMSM</strain>
    </source>
</reference>
<accession>A0A126QGZ2</accession>
<feature type="transmembrane region" description="Helical" evidence="6">
    <location>
        <begin position="114"/>
        <end position="133"/>
    </location>
</feature>
<evidence type="ECO:0000256" key="1">
    <source>
        <dbReference type="ARBA" id="ARBA00004651"/>
    </source>
</evidence>
<dbReference type="KEGG" id="pmul:DR93_316"/>